<keyword evidence="3" id="KW-1003">Cell membrane</keyword>
<dbReference type="InterPro" id="IPR000045">
    <property type="entry name" value="Prepilin_IV_endopep_pep"/>
</dbReference>
<evidence type="ECO:0000313" key="11">
    <source>
        <dbReference type="Proteomes" id="UP000094197"/>
    </source>
</evidence>
<keyword evidence="6 7" id="KW-0472">Membrane</keyword>
<feature type="transmembrane region" description="Helical" evidence="7">
    <location>
        <begin position="246"/>
        <end position="266"/>
    </location>
</feature>
<dbReference type="InterPro" id="IPR050882">
    <property type="entry name" value="Prepilin_peptidase/N-MTase"/>
</dbReference>
<dbReference type="GO" id="GO:0006465">
    <property type="term" value="P:signal peptide processing"/>
    <property type="evidence" value="ECO:0007669"/>
    <property type="project" value="TreeGrafter"/>
</dbReference>
<feature type="domain" description="Prepilin type IV endopeptidase peptidase" evidence="8">
    <location>
        <begin position="127"/>
        <end position="231"/>
    </location>
</feature>
<dbReference type="PANTHER" id="PTHR30487:SF0">
    <property type="entry name" value="PREPILIN LEADER PEPTIDASE_N-METHYLTRANSFERASE-RELATED"/>
    <property type="match status" value="1"/>
</dbReference>
<reference evidence="10 11" key="1">
    <citation type="submission" date="2016-04" db="EMBL/GenBank/DDBJ databases">
        <title>Complete genome seqeunce of Leptospira alstonii serovar Room22.</title>
        <authorList>
            <person name="Nally J.E."/>
            <person name="Bayles D.O."/>
            <person name="Hurley D."/>
            <person name="Fanning S."/>
            <person name="McMahon B.J."/>
            <person name="Arent Z."/>
        </authorList>
    </citation>
    <scope>NUCLEOTIDE SEQUENCE [LARGE SCALE GENOMIC DNA]</scope>
    <source>
        <strain evidence="10 11">GWTS #1</strain>
    </source>
</reference>
<organism evidence="10 11">
    <name type="scientific">Leptospira tipperaryensis</name>
    <dbReference type="NCBI Taxonomy" id="2564040"/>
    <lineage>
        <taxon>Bacteria</taxon>
        <taxon>Pseudomonadati</taxon>
        <taxon>Spirochaetota</taxon>
        <taxon>Spirochaetia</taxon>
        <taxon>Leptospirales</taxon>
        <taxon>Leptospiraceae</taxon>
        <taxon>Leptospira</taxon>
    </lineage>
</organism>
<gene>
    <name evidence="10" type="ORF">A0128_12810</name>
</gene>
<dbReference type="PANTHER" id="PTHR30487">
    <property type="entry name" value="TYPE 4 PREPILIN-LIKE PROTEINS LEADER PEPTIDE-PROCESSING ENZYME"/>
    <property type="match status" value="1"/>
</dbReference>
<dbReference type="KEGG" id="laj:A0128_12810"/>
<evidence type="ECO:0000259" key="9">
    <source>
        <dbReference type="Pfam" id="PF06750"/>
    </source>
</evidence>
<comment type="similarity">
    <text evidence="2">Belongs to the peptidase A24 family.</text>
</comment>
<feature type="transmembrane region" description="Helical" evidence="7">
    <location>
        <begin position="12"/>
        <end position="36"/>
    </location>
</feature>
<proteinExistence type="inferred from homology"/>
<evidence type="ECO:0000313" key="10">
    <source>
        <dbReference type="EMBL" id="AOP34654.1"/>
    </source>
</evidence>
<evidence type="ECO:0000256" key="7">
    <source>
        <dbReference type="SAM" id="Phobius"/>
    </source>
</evidence>
<dbReference type="GO" id="GO:0005886">
    <property type="term" value="C:plasma membrane"/>
    <property type="evidence" value="ECO:0007669"/>
    <property type="project" value="UniProtKB-SubCell"/>
</dbReference>
<evidence type="ECO:0000256" key="4">
    <source>
        <dbReference type="ARBA" id="ARBA00022692"/>
    </source>
</evidence>
<feature type="transmembrane region" description="Helical" evidence="7">
    <location>
        <begin position="151"/>
        <end position="169"/>
    </location>
</feature>
<name>A0A1D7UYM5_9LEPT</name>
<feature type="transmembrane region" description="Helical" evidence="7">
    <location>
        <begin position="175"/>
        <end position="203"/>
    </location>
</feature>
<evidence type="ECO:0000256" key="1">
    <source>
        <dbReference type="ARBA" id="ARBA00004651"/>
    </source>
</evidence>
<feature type="domain" description="Prepilin peptidase A24 N-terminal" evidence="9">
    <location>
        <begin position="22"/>
        <end position="115"/>
    </location>
</feature>
<evidence type="ECO:0000256" key="6">
    <source>
        <dbReference type="ARBA" id="ARBA00023136"/>
    </source>
</evidence>
<keyword evidence="5 7" id="KW-1133">Transmembrane helix</keyword>
<dbReference type="EMBL" id="CP015217">
    <property type="protein sequence ID" value="AOP34654.1"/>
    <property type="molecule type" value="Genomic_DNA"/>
</dbReference>
<feature type="transmembrane region" description="Helical" evidence="7">
    <location>
        <begin position="97"/>
        <end position="117"/>
    </location>
</feature>
<keyword evidence="11" id="KW-1185">Reference proteome</keyword>
<evidence type="ECO:0000256" key="5">
    <source>
        <dbReference type="ARBA" id="ARBA00022989"/>
    </source>
</evidence>
<dbReference type="Proteomes" id="UP000094197">
    <property type="component" value="Chromosome 1"/>
</dbReference>
<dbReference type="InterPro" id="IPR010627">
    <property type="entry name" value="Prepilin_pept_A24_N"/>
</dbReference>
<sequence length="285" mass="32469">MSHSLDPLNFWIFLGFGSLGAASLGSFYVTLGYRILEYYYGKKRKSLSFREKWKQIFTSPSACDHCGKEIRYPELLPVVGYLITKGKCKECKKPIRVIFPLVEFSFFSIFVFCFLLTQNPAFSFVFLFLCGHLLISCLTDAYHFSLDYENLPWILFFGLTAVYLLNGKLPGWNELFVFGGFFAAFLILFLFFPGGIGFGDVLFAPVLAMIAGHPWWMFFLNASYIPAVLFTVALRKKGESLRRTPIPMGLYFGLGTVLTFFGKILFESELLSIPIFSDLLDQNPQ</sequence>
<dbReference type="GO" id="GO:0004190">
    <property type="term" value="F:aspartic-type endopeptidase activity"/>
    <property type="evidence" value="ECO:0007669"/>
    <property type="project" value="InterPro"/>
</dbReference>
<dbReference type="AlphaFoldDB" id="A0A1D7UYM5"/>
<dbReference type="RefSeq" id="WP_069607879.1">
    <property type="nucleotide sequence ID" value="NZ_CP015217.1"/>
</dbReference>
<keyword evidence="4 7" id="KW-0812">Transmembrane</keyword>
<evidence type="ECO:0000259" key="8">
    <source>
        <dbReference type="Pfam" id="PF01478"/>
    </source>
</evidence>
<protein>
    <submittedName>
        <fullName evidence="10">Peptidase</fullName>
    </submittedName>
</protein>
<evidence type="ECO:0000256" key="2">
    <source>
        <dbReference type="ARBA" id="ARBA00005801"/>
    </source>
</evidence>
<dbReference type="OrthoDB" id="345277at2"/>
<dbReference type="Pfam" id="PF06750">
    <property type="entry name" value="A24_N_bact"/>
    <property type="match status" value="1"/>
</dbReference>
<dbReference type="Pfam" id="PF01478">
    <property type="entry name" value="Peptidase_A24"/>
    <property type="match status" value="1"/>
</dbReference>
<accession>A0A1D7UYM5</accession>
<evidence type="ECO:0000256" key="3">
    <source>
        <dbReference type="ARBA" id="ARBA00022475"/>
    </source>
</evidence>
<comment type="subcellular location">
    <subcellularLocation>
        <location evidence="1">Cell membrane</location>
        <topology evidence="1">Multi-pass membrane protein</topology>
    </subcellularLocation>
</comment>
<feature type="transmembrane region" description="Helical" evidence="7">
    <location>
        <begin position="215"/>
        <end position="234"/>
    </location>
</feature>